<evidence type="ECO:0000313" key="2">
    <source>
        <dbReference type="EMBL" id="GAA3940783.1"/>
    </source>
</evidence>
<organism evidence="2 3">
    <name type="scientific">Hymenobacter algoricola</name>
    <dbReference type="NCBI Taxonomy" id="486267"/>
    <lineage>
        <taxon>Bacteria</taxon>
        <taxon>Pseudomonadati</taxon>
        <taxon>Bacteroidota</taxon>
        <taxon>Cytophagia</taxon>
        <taxon>Cytophagales</taxon>
        <taxon>Hymenobacteraceae</taxon>
        <taxon>Hymenobacter</taxon>
    </lineage>
</organism>
<dbReference type="EMBL" id="BAABDH010000041">
    <property type="protein sequence ID" value="GAA3940783.1"/>
    <property type="molecule type" value="Genomic_DNA"/>
</dbReference>
<evidence type="ECO:0008006" key="4">
    <source>
        <dbReference type="Google" id="ProtNLM"/>
    </source>
</evidence>
<reference evidence="3" key="1">
    <citation type="journal article" date="2019" name="Int. J. Syst. Evol. Microbiol.">
        <title>The Global Catalogue of Microorganisms (GCM) 10K type strain sequencing project: providing services to taxonomists for standard genome sequencing and annotation.</title>
        <authorList>
            <consortium name="The Broad Institute Genomics Platform"/>
            <consortium name="The Broad Institute Genome Sequencing Center for Infectious Disease"/>
            <person name="Wu L."/>
            <person name="Ma J."/>
        </authorList>
    </citation>
    <scope>NUCLEOTIDE SEQUENCE [LARGE SCALE GENOMIC DNA]</scope>
    <source>
        <strain evidence="3">JCM 17214</strain>
    </source>
</reference>
<feature type="region of interest" description="Disordered" evidence="1">
    <location>
        <begin position="100"/>
        <end position="120"/>
    </location>
</feature>
<proteinExistence type="predicted"/>
<accession>A0ABP7N9P3</accession>
<evidence type="ECO:0000313" key="3">
    <source>
        <dbReference type="Proteomes" id="UP001499909"/>
    </source>
</evidence>
<evidence type="ECO:0000256" key="1">
    <source>
        <dbReference type="SAM" id="MobiDB-lite"/>
    </source>
</evidence>
<comment type="caution">
    <text evidence="2">The sequence shown here is derived from an EMBL/GenBank/DDBJ whole genome shotgun (WGS) entry which is preliminary data.</text>
</comment>
<dbReference type="Proteomes" id="UP001499909">
    <property type="component" value="Unassembled WGS sequence"/>
</dbReference>
<sequence>MSTTTSLAPLAGKLPEFDQEAMDRRFVAEVHRLFEVGVFSTFREFLDAIAAHPSLLSNIESGKNHCNQRMLYNLLRQYPAADVNWVLFGAALTGRAEPVRTLQRQRGRPVEKGVSTRKPA</sequence>
<protein>
    <recommendedName>
        <fullName evidence="4">Transcriptional regulator</fullName>
    </recommendedName>
</protein>
<keyword evidence="3" id="KW-1185">Reference proteome</keyword>
<name>A0ABP7N9P3_9BACT</name>
<gene>
    <name evidence="2" type="ORF">GCM10022406_25940</name>
</gene>
<dbReference type="RefSeq" id="WP_345114524.1">
    <property type="nucleotide sequence ID" value="NZ_BAABDH010000041.1"/>
</dbReference>